<feature type="region of interest" description="Disordered" evidence="1">
    <location>
        <begin position="1"/>
        <end position="36"/>
    </location>
</feature>
<dbReference type="AlphaFoldDB" id="A0A0C3GWP0"/>
<sequence>MRDAGAGDVEEALDVGGEHPVPVGIGDGDGSLEDAVNTGTVDDVVDVGVLGDYGCDEGVTFLGRGYVKREGERSTELCQPDTCASADTTASTGNEDDLVLEGWRHLKK</sequence>
<dbReference type="InParanoid" id="A0A0C3GWP0"/>
<evidence type="ECO:0000256" key="1">
    <source>
        <dbReference type="SAM" id="MobiDB-lite"/>
    </source>
</evidence>
<keyword evidence="3" id="KW-1185">Reference proteome</keyword>
<organism evidence="2 3">
    <name type="scientific">Oidiodendron maius (strain Zn)</name>
    <dbReference type="NCBI Taxonomy" id="913774"/>
    <lineage>
        <taxon>Eukaryota</taxon>
        <taxon>Fungi</taxon>
        <taxon>Dikarya</taxon>
        <taxon>Ascomycota</taxon>
        <taxon>Pezizomycotina</taxon>
        <taxon>Leotiomycetes</taxon>
        <taxon>Leotiomycetes incertae sedis</taxon>
        <taxon>Myxotrichaceae</taxon>
        <taxon>Oidiodendron</taxon>
    </lineage>
</organism>
<evidence type="ECO:0000313" key="3">
    <source>
        <dbReference type="Proteomes" id="UP000054321"/>
    </source>
</evidence>
<protein>
    <submittedName>
        <fullName evidence="2">Uncharacterized protein</fullName>
    </submittedName>
</protein>
<reference evidence="3" key="2">
    <citation type="submission" date="2015-01" db="EMBL/GenBank/DDBJ databases">
        <title>Evolutionary Origins and Diversification of the Mycorrhizal Mutualists.</title>
        <authorList>
            <consortium name="DOE Joint Genome Institute"/>
            <consortium name="Mycorrhizal Genomics Consortium"/>
            <person name="Kohler A."/>
            <person name="Kuo A."/>
            <person name="Nagy L.G."/>
            <person name="Floudas D."/>
            <person name="Copeland A."/>
            <person name="Barry K.W."/>
            <person name="Cichocki N."/>
            <person name="Veneault-Fourrey C."/>
            <person name="LaButti K."/>
            <person name="Lindquist E.A."/>
            <person name="Lipzen A."/>
            <person name="Lundell T."/>
            <person name="Morin E."/>
            <person name="Murat C."/>
            <person name="Riley R."/>
            <person name="Ohm R."/>
            <person name="Sun H."/>
            <person name="Tunlid A."/>
            <person name="Henrissat B."/>
            <person name="Grigoriev I.V."/>
            <person name="Hibbett D.S."/>
            <person name="Martin F."/>
        </authorList>
    </citation>
    <scope>NUCLEOTIDE SEQUENCE [LARGE SCALE GENOMIC DNA]</scope>
    <source>
        <strain evidence="3">Zn</strain>
    </source>
</reference>
<gene>
    <name evidence="2" type="ORF">OIDMADRAFT_183678</name>
</gene>
<dbReference type="EMBL" id="KN832886">
    <property type="protein sequence ID" value="KIM95644.1"/>
    <property type="molecule type" value="Genomic_DNA"/>
</dbReference>
<name>A0A0C3GWP0_OIDMZ</name>
<reference evidence="2 3" key="1">
    <citation type="submission" date="2014-04" db="EMBL/GenBank/DDBJ databases">
        <authorList>
            <consortium name="DOE Joint Genome Institute"/>
            <person name="Kuo A."/>
            <person name="Martino E."/>
            <person name="Perotto S."/>
            <person name="Kohler A."/>
            <person name="Nagy L.G."/>
            <person name="Floudas D."/>
            <person name="Copeland A."/>
            <person name="Barry K.W."/>
            <person name="Cichocki N."/>
            <person name="Veneault-Fourrey C."/>
            <person name="LaButti K."/>
            <person name="Lindquist E.A."/>
            <person name="Lipzen A."/>
            <person name="Lundell T."/>
            <person name="Morin E."/>
            <person name="Murat C."/>
            <person name="Sun H."/>
            <person name="Tunlid A."/>
            <person name="Henrissat B."/>
            <person name="Grigoriev I.V."/>
            <person name="Hibbett D.S."/>
            <person name="Martin F."/>
            <person name="Nordberg H.P."/>
            <person name="Cantor M.N."/>
            <person name="Hua S.X."/>
        </authorList>
    </citation>
    <scope>NUCLEOTIDE SEQUENCE [LARGE SCALE GENOMIC DNA]</scope>
    <source>
        <strain evidence="2 3">Zn</strain>
    </source>
</reference>
<evidence type="ECO:0000313" key="2">
    <source>
        <dbReference type="EMBL" id="KIM95644.1"/>
    </source>
</evidence>
<accession>A0A0C3GWP0</accession>
<proteinExistence type="predicted"/>
<dbReference type="HOGENOM" id="CLU_2197695_0_0_1"/>
<dbReference type="Proteomes" id="UP000054321">
    <property type="component" value="Unassembled WGS sequence"/>
</dbReference>